<gene>
    <name evidence="2" type="ORF">PJF56_01525</name>
</gene>
<keyword evidence="1" id="KW-1133">Transmembrane helix</keyword>
<dbReference type="EMBL" id="JAQPOK010000010">
    <property type="protein sequence ID" value="MDJ1177533.1"/>
    <property type="molecule type" value="Genomic_DNA"/>
</dbReference>
<accession>A0ABT7BGY0</accession>
<evidence type="ECO:0000313" key="2">
    <source>
        <dbReference type="EMBL" id="MDJ1177533.1"/>
    </source>
</evidence>
<protein>
    <submittedName>
        <fullName evidence="2">Uncharacterized protein</fullName>
    </submittedName>
</protein>
<keyword evidence="3" id="KW-1185">Reference proteome</keyword>
<comment type="caution">
    <text evidence="2">The sequence shown here is derived from an EMBL/GenBank/DDBJ whole genome shotgun (WGS) entry which is preliminary data.</text>
</comment>
<name>A0ABT7BGY0_9CYAN</name>
<evidence type="ECO:0000313" key="3">
    <source>
        <dbReference type="Proteomes" id="UP001231370"/>
    </source>
</evidence>
<dbReference type="RefSeq" id="WP_283760863.1">
    <property type="nucleotide sequence ID" value="NZ_JAQPOK010000010.1"/>
</dbReference>
<keyword evidence="1" id="KW-0812">Transmembrane</keyword>
<feature type="transmembrane region" description="Helical" evidence="1">
    <location>
        <begin position="61"/>
        <end position="85"/>
    </location>
</feature>
<reference evidence="2 3" key="1">
    <citation type="submission" date="2023-01" db="EMBL/GenBank/DDBJ databases">
        <title>Novel diversity within Roseofilum (Cyanobacteria; Desertifilaceae) from marine benthic mats with descriptions of four novel species.</title>
        <authorList>
            <person name="Wang Y."/>
            <person name="Berthold D.E."/>
            <person name="Hu J."/>
            <person name="Lefler F.W."/>
            <person name="Laughinghouse H.D. IV."/>
        </authorList>
    </citation>
    <scope>NUCLEOTIDE SEQUENCE [LARGE SCALE GENOMIC DNA]</scope>
    <source>
        <strain evidence="2 3">BLCC-M91</strain>
    </source>
</reference>
<proteinExistence type="predicted"/>
<keyword evidence="1" id="KW-0472">Membrane</keyword>
<sequence>MDMRETIGKEIEQPVISVELEIVGDQDLKLKRREAWGNAYSNFMEQPIAEWSSKPNPPVDVSFWCSISLLPLIVLLFYCSGQWLWRKS</sequence>
<evidence type="ECO:0000256" key="1">
    <source>
        <dbReference type="SAM" id="Phobius"/>
    </source>
</evidence>
<organism evidence="2 3">
    <name type="scientific">Roseofilum halophilum BLCC-M91</name>
    <dbReference type="NCBI Taxonomy" id="3022259"/>
    <lineage>
        <taxon>Bacteria</taxon>
        <taxon>Bacillati</taxon>
        <taxon>Cyanobacteriota</taxon>
        <taxon>Cyanophyceae</taxon>
        <taxon>Desertifilales</taxon>
        <taxon>Desertifilaceae</taxon>
        <taxon>Roseofilum</taxon>
        <taxon>Roseofilum halophilum</taxon>
    </lineage>
</organism>
<dbReference type="Proteomes" id="UP001231370">
    <property type="component" value="Unassembled WGS sequence"/>
</dbReference>